<proteinExistence type="predicted"/>
<name>A0ABU0S5G4_9HYPH</name>
<reference evidence="1 2" key="1">
    <citation type="submission" date="2023-07" db="EMBL/GenBank/DDBJ databases">
        <title>Comparative genomics of wheat-associated soil bacteria to identify genetic determinants of phenazine resistance.</title>
        <authorList>
            <person name="Mouncey N."/>
        </authorList>
    </citation>
    <scope>NUCLEOTIDE SEQUENCE [LARGE SCALE GENOMIC DNA]</scope>
    <source>
        <strain evidence="1 2">W4I11</strain>
    </source>
</reference>
<sequence>MSRELRDSGCDNAVEEVRRALSFLLPDLDGFWRRSLKDYACAIYDKGARGQCQVRDEAMIRLQKFVARIATRSGASLADAERASAQIADLPIIQSGPHCHLLIETDAFYTHLFSALGLVAHHCSWHICYSSSTVKFVEKSKKGPGWLSLGSEAVNVFGLSRSRMDPFSICGFNGRYRFTLSGQKGEPANAAVAKLKVILPERDFPSAAEAIKAANQILWRRSFPASLGLLQFDDIDVADLVAEHFEDKASWLSASFAGAGLFAKNILGASRQLNAGPWAGWVRQTTDFFWGMEGGRIYPLRLNDGFLSGGSDTSLKIRFEPESIAISLRQRKLVPNLLVTFLVTSILPGVRVLGGCRQVVYYPLMRYLVATALVASDDRDLLDAMRADERPGMWGHRVLRPPDGCPFLEIEESGDALEVAARYGGRPLEGACGNLASFTGDPLWAELSTHIRRRAIHPASPEWQWA</sequence>
<gene>
    <name evidence="1" type="ORF">QFZ34_001167</name>
</gene>
<accession>A0ABU0S5G4</accession>
<keyword evidence="2" id="KW-1185">Reference proteome</keyword>
<comment type="caution">
    <text evidence="1">The sequence shown here is derived from an EMBL/GenBank/DDBJ whole genome shotgun (WGS) entry which is preliminary data.</text>
</comment>
<dbReference type="RefSeq" id="WP_370878692.1">
    <property type="nucleotide sequence ID" value="NZ_JAUSZT010000002.1"/>
</dbReference>
<dbReference type="EMBL" id="JAUSZT010000002">
    <property type="protein sequence ID" value="MDQ0995990.1"/>
    <property type="molecule type" value="Genomic_DNA"/>
</dbReference>
<dbReference type="Proteomes" id="UP001237780">
    <property type="component" value="Unassembled WGS sequence"/>
</dbReference>
<evidence type="ECO:0000313" key="1">
    <source>
        <dbReference type="EMBL" id="MDQ0995990.1"/>
    </source>
</evidence>
<organism evidence="1 2">
    <name type="scientific">Phyllobacterium ifriqiyense</name>
    <dbReference type="NCBI Taxonomy" id="314238"/>
    <lineage>
        <taxon>Bacteria</taxon>
        <taxon>Pseudomonadati</taxon>
        <taxon>Pseudomonadota</taxon>
        <taxon>Alphaproteobacteria</taxon>
        <taxon>Hyphomicrobiales</taxon>
        <taxon>Phyllobacteriaceae</taxon>
        <taxon>Phyllobacterium</taxon>
    </lineage>
</organism>
<evidence type="ECO:0000313" key="2">
    <source>
        <dbReference type="Proteomes" id="UP001237780"/>
    </source>
</evidence>
<protein>
    <submittedName>
        <fullName evidence="1">Uncharacterized protein</fullName>
    </submittedName>
</protein>